<feature type="transmembrane region" description="Helical" evidence="10">
    <location>
        <begin position="44"/>
        <end position="67"/>
    </location>
</feature>
<evidence type="ECO:0000256" key="7">
    <source>
        <dbReference type="ARBA" id="ARBA00022989"/>
    </source>
</evidence>
<dbReference type="InterPro" id="IPR020846">
    <property type="entry name" value="MFS_dom"/>
</dbReference>
<sequence>MRSTPASKPRRRFLTLLMAVLLLGVTEAMIGPYIVLFGAERLRLSALQIGVFVSMTSVSGMAVSILLGRRYDRRPGRQPAMLAASLAGTGYLLLLTGPPYPLLLLIAVLFIGPGSAAFPQLFALARSHADRTASGSEAGSGARTPLLRSAWSLAWAIGPLAGGALLGGGGYTAVLAATAAGYCLMVVTVLGLGGGPAAVREAAGTDRGPVVSARAAALPIAAFTLFHTAMFSGAVVLPLYVTRELHGSADAVGWMFSVCAAAEIPAALALLLPGRWSRRRAILLGMALMTVYLVLLATFTSTVALVLVHLARGVAIAFVGALGISHMQDLFPQAPGRATTLFANTAAAGALVSGIAAGGISQALGYHAALVCCAVVSAVAWLLFLLAGRQSPVGKLPVEAQEPAAAPEPFLGTAADDRGPTPSDGS</sequence>
<evidence type="ECO:0000256" key="10">
    <source>
        <dbReference type="SAM" id="Phobius"/>
    </source>
</evidence>
<dbReference type="PANTHER" id="PTHR23535:SF2">
    <property type="entry name" value="SUGAR EFFLUX TRANSPORTER A-RELATED"/>
    <property type="match status" value="1"/>
</dbReference>
<feature type="transmembrane region" description="Helical" evidence="10">
    <location>
        <begin position="173"/>
        <end position="194"/>
    </location>
</feature>
<evidence type="ECO:0000256" key="4">
    <source>
        <dbReference type="ARBA" id="ARBA00022475"/>
    </source>
</evidence>
<comment type="subcellular location">
    <subcellularLocation>
        <location evidence="1">Cell membrane</location>
        <topology evidence="1">Multi-pass membrane protein</topology>
    </subcellularLocation>
</comment>
<evidence type="ECO:0000313" key="13">
    <source>
        <dbReference type="Proteomes" id="UP001552427"/>
    </source>
</evidence>
<dbReference type="InterPro" id="IPR036259">
    <property type="entry name" value="MFS_trans_sf"/>
</dbReference>
<dbReference type="PANTHER" id="PTHR23535">
    <property type="entry name" value="SUGAR EFFLUX TRANSPORTER A-RELATED"/>
    <property type="match status" value="1"/>
</dbReference>
<dbReference type="PROSITE" id="PS50850">
    <property type="entry name" value="MFS"/>
    <property type="match status" value="1"/>
</dbReference>
<feature type="domain" description="Major facilitator superfamily (MFS) profile" evidence="11">
    <location>
        <begin position="12"/>
        <end position="392"/>
    </location>
</feature>
<reference evidence="12 13" key="1">
    <citation type="submission" date="2024-06" db="EMBL/GenBank/DDBJ databases">
        <title>The Natural Products Discovery Center: Release of the First 8490 Sequenced Strains for Exploring Actinobacteria Biosynthetic Diversity.</title>
        <authorList>
            <person name="Kalkreuter E."/>
            <person name="Kautsar S.A."/>
            <person name="Yang D."/>
            <person name="Bader C.D."/>
            <person name="Teijaro C.N."/>
            <person name="Fluegel L."/>
            <person name="Davis C.M."/>
            <person name="Simpson J.R."/>
            <person name="Lauterbach L."/>
            <person name="Steele A.D."/>
            <person name="Gui C."/>
            <person name="Meng S."/>
            <person name="Li G."/>
            <person name="Viehrig K."/>
            <person name="Ye F."/>
            <person name="Su P."/>
            <person name="Kiefer A.F."/>
            <person name="Nichols A."/>
            <person name="Cepeda A.J."/>
            <person name="Yan W."/>
            <person name="Fan B."/>
            <person name="Jiang Y."/>
            <person name="Adhikari A."/>
            <person name="Zheng C.-J."/>
            <person name="Schuster L."/>
            <person name="Cowan T.M."/>
            <person name="Smanski M.J."/>
            <person name="Chevrette M.G."/>
            <person name="De Carvalho L.P.S."/>
            <person name="Shen B."/>
        </authorList>
    </citation>
    <scope>NUCLEOTIDE SEQUENCE [LARGE SCALE GENOMIC DNA]</scope>
    <source>
        <strain evidence="12 13">NPDC049574</strain>
    </source>
</reference>
<dbReference type="SUPFAM" id="SSF103473">
    <property type="entry name" value="MFS general substrate transporter"/>
    <property type="match status" value="1"/>
</dbReference>
<proteinExistence type="inferred from homology"/>
<name>A0ABV3HK65_9ACTN</name>
<feature type="transmembrane region" description="Helical" evidence="10">
    <location>
        <begin position="338"/>
        <end position="360"/>
    </location>
</feature>
<feature type="transmembrane region" description="Helical" evidence="10">
    <location>
        <begin position="306"/>
        <end position="326"/>
    </location>
</feature>
<accession>A0ABV3HK65</accession>
<evidence type="ECO:0000313" key="12">
    <source>
        <dbReference type="EMBL" id="MEV4292944.1"/>
    </source>
</evidence>
<protein>
    <submittedName>
        <fullName evidence="12">MFS transporter</fullName>
    </submittedName>
</protein>
<feature type="transmembrane region" description="Helical" evidence="10">
    <location>
        <begin position="252"/>
        <end position="272"/>
    </location>
</feature>
<dbReference type="Gene3D" id="1.20.1250.20">
    <property type="entry name" value="MFS general substrate transporter like domains"/>
    <property type="match status" value="2"/>
</dbReference>
<keyword evidence="3" id="KW-0813">Transport</keyword>
<evidence type="ECO:0000256" key="9">
    <source>
        <dbReference type="SAM" id="MobiDB-lite"/>
    </source>
</evidence>
<feature type="transmembrane region" description="Helical" evidence="10">
    <location>
        <begin position="366"/>
        <end position="387"/>
    </location>
</feature>
<keyword evidence="7 10" id="KW-1133">Transmembrane helix</keyword>
<evidence type="ECO:0000256" key="5">
    <source>
        <dbReference type="ARBA" id="ARBA00022597"/>
    </source>
</evidence>
<evidence type="ECO:0000259" key="11">
    <source>
        <dbReference type="PROSITE" id="PS50850"/>
    </source>
</evidence>
<dbReference type="InterPro" id="IPR011701">
    <property type="entry name" value="MFS"/>
</dbReference>
<feature type="region of interest" description="Disordered" evidence="9">
    <location>
        <begin position="398"/>
        <end position="426"/>
    </location>
</feature>
<feature type="transmembrane region" description="Helical" evidence="10">
    <location>
        <begin position="146"/>
        <end position="167"/>
    </location>
</feature>
<keyword evidence="6 10" id="KW-0812">Transmembrane</keyword>
<keyword evidence="4" id="KW-1003">Cell membrane</keyword>
<evidence type="ECO:0000256" key="3">
    <source>
        <dbReference type="ARBA" id="ARBA00022448"/>
    </source>
</evidence>
<organism evidence="12 13">
    <name type="scientific">Nonomuraea bangladeshensis</name>
    <dbReference type="NCBI Taxonomy" id="404385"/>
    <lineage>
        <taxon>Bacteria</taxon>
        <taxon>Bacillati</taxon>
        <taxon>Actinomycetota</taxon>
        <taxon>Actinomycetes</taxon>
        <taxon>Streptosporangiales</taxon>
        <taxon>Streptosporangiaceae</taxon>
        <taxon>Nonomuraea</taxon>
    </lineage>
</organism>
<evidence type="ECO:0000256" key="6">
    <source>
        <dbReference type="ARBA" id="ARBA00022692"/>
    </source>
</evidence>
<feature type="compositionally biased region" description="Low complexity" evidence="9">
    <location>
        <begin position="398"/>
        <end position="409"/>
    </location>
</feature>
<keyword evidence="13" id="KW-1185">Reference proteome</keyword>
<gene>
    <name evidence="12" type="ORF">AB0K40_46195</name>
</gene>
<feature type="transmembrane region" description="Helical" evidence="10">
    <location>
        <begin position="79"/>
        <end position="96"/>
    </location>
</feature>
<dbReference type="EMBL" id="JBFARM010000021">
    <property type="protein sequence ID" value="MEV4292944.1"/>
    <property type="molecule type" value="Genomic_DNA"/>
</dbReference>
<keyword evidence="5" id="KW-0762">Sugar transport</keyword>
<dbReference type="RefSeq" id="WP_364463839.1">
    <property type="nucleotide sequence ID" value="NZ_JBFARM010000021.1"/>
</dbReference>
<feature type="transmembrane region" description="Helical" evidence="10">
    <location>
        <begin position="102"/>
        <end position="125"/>
    </location>
</feature>
<feature type="transmembrane region" description="Helical" evidence="10">
    <location>
        <begin position="215"/>
        <end position="240"/>
    </location>
</feature>
<dbReference type="Proteomes" id="UP001552427">
    <property type="component" value="Unassembled WGS sequence"/>
</dbReference>
<evidence type="ECO:0000256" key="2">
    <source>
        <dbReference type="ARBA" id="ARBA00006523"/>
    </source>
</evidence>
<evidence type="ECO:0000256" key="1">
    <source>
        <dbReference type="ARBA" id="ARBA00004651"/>
    </source>
</evidence>
<comment type="caution">
    <text evidence="12">The sequence shown here is derived from an EMBL/GenBank/DDBJ whole genome shotgun (WGS) entry which is preliminary data.</text>
</comment>
<feature type="transmembrane region" description="Helical" evidence="10">
    <location>
        <begin position="281"/>
        <end position="300"/>
    </location>
</feature>
<evidence type="ECO:0000256" key="8">
    <source>
        <dbReference type="ARBA" id="ARBA00023136"/>
    </source>
</evidence>
<keyword evidence="8 10" id="KW-0472">Membrane</keyword>
<dbReference type="Pfam" id="PF07690">
    <property type="entry name" value="MFS_1"/>
    <property type="match status" value="2"/>
</dbReference>
<comment type="similarity">
    <text evidence="2">Belongs to the major facilitator superfamily. Set transporter family.</text>
</comment>